<accession>A0A0R1Q2U0</accession>
<dbReference type="Gene3D" id="2.30.30.290">
    <property type="entry name" value="YopX-like domains"/>
    <property type="match status" value="1"/>
</dbReference>
<feature type="domain" description="YopX protein" evidence="1">
    <location>
        <begin position="55"/>
        <end position="149"/>
    </location>
</feature>
<reference evidence="2 3" key="1">
    <citation type="journal article" date="2015" name="Genome Announc.">
        <title>Expanding the biotechnology potential of lactobacilli through comparative genomics of 213 strains and associated genera.</title>
        <authorList>
            <person name="Sun Z."/>
            <person name="Harris H.M."/>
            <person name="McCann A."/>
            <person name="Guo C."/>
            <person name="Argimon S."/>
            <person name="Zhang W."/>
            <person name="Yang X."/>
            <person name="Jeffery I.B."/>
            <person name="Cooney J.C."/>
            <person name="Kagawa T.F."/>
            <person name="Liu W."/>
            <person name="Song Y."/>
            <person name="Salvetti E."/>
            <person name="Wrobel A."/>
            <person name="Rasinkangas P."/>
            <person name="Parkhill J."/>
            <person name="Rea M.C."/>
            <person name="O'Sullivan O."/>
            <person name="Ritari J."/>
            <person name="Douillard F.P."/>
            <person name="Paul Ross R."/>
            <person name="Yang R."/>
            <person name="Briner A.E."/>
            <person name="Felis G.E."/>
            <person name="de Vos W.M."/>
            <person name="Barrangou R."/>
            <person name="Klaenhammer T.R."/>
            <person name="Caufield P.W."/>
            <person name="Cui Y."/>
            <person name="Zhang H."/>
            <person name="O'Toole P.W."/>
        </authorList>
    </citation>
    <scope>NUCLEOTIDE SEQUENCE [LARGE SCALE GENOMIC DNA]</scope>
    <source>
        <strain evidence="2 3">DSM 19971</strain>
    </source>
</reference>
<protein>
    <recommendedName>
        <fullName evidence="1">YopX protein domain-containing protein</fullName>
    </recommendedName>
</protein>
<dbReference type="RefSeq" id="WP_057735687.1">
    <property type="nucleotide sequence ID" value="NZ_AZEG01000002.1"/>
</dbReference>
<dbReference type="Proteomes" id="UP000051155">
    <property type="component" value="Unassembled WGS sequence"/>
</dbReference>
<evidence type="ECO:0000259" key="1">
    <source>
        <dbReference type="Pfam" id="PF09643"/>
    </source>
</evidence>
<name>A0A0R1Q2U0_9LACO</name>
<evidence type="ECO:0000313" key="2">
    <source>
        <dbReference type="EMBL" id="KRL38764.1"/>
    </source>
</evidence>
<proteinExistence type="predicted"/>
<dbReference type="PATRIC" id="fig|1423812.3.peg.896"/>
<dbReference type="NCBIfam" id="TIGR01671">
    <property type="entry name" value="phage_TIGR01671"/>
    <property type="match status" value="1"/>
</dbReference>
<dbReference type="InterPro" id="IPR019096">
    <property type="entry name" value="YopX_protein"/>
</dbReference>
<comment type="caution">
    <text evidence="2">The sequence shown here is derived from an EMBL/GenBank/DDBJ whole genome shotgun (WGS) entry which is preliminary data.</text>
</comment>
<dbReference type="OrthoDB" id="1809393at2"/>
<keyword evidence="3" id="KW-1185">Reference proteome</keyword>
<dbReference type="InterPro" id="IPR023385">
    <property type="entry name" value="YopX-like_C"/>
</dbReference>
<dbReference type="Pfam" id="PF09643">
    <property type="entry name" value="YopX"/>
    <property type="match status" value="1"/>
</dbReference>
<dbReference type="SUPFAM" id="SSF159006">
    <property type="entry name" value="YopX-like"/>
    <property type="match status" value="1"/>
</dbReference>
<dbReference type="EMBL" id="AZEG01000002">
    <property type="protein sequence ID" value="KRL38764.1"/>
    <property type="molecule type" value="Genomic_DNA"/>
</dbReference>
<gene>
    <name evidence="2" type="ORF">FD20_GL000831</name>
</gene>
<dbReference type="InterPro" id="IPR010024">
    <property type="entry name" value="CHP16711"/>
</dbReference>
<dbReference type="AlphaFoldDB" id="A0A0R1Q2U0"/>
<evidence type="ECO:0000313" key="3">
    <source>
        <dbReference type="Proteomes" id="UP000051155"/>
    </source>
</evidence>
<organism evidence="2 3">
    <name type="scientific">Liquorilactobacillus uvarum DSM 19971</name>
    <dbReference type="NCBI Taxonomy" id="1423812"/>
    <lineage>
        <taxon>Bacteria</taxon>
        <taxon>Bacillati</taxon>
        <taxon>Bacillota</taxon>
        <taxon>Bacilli</taxon>
        <taxon>Lactobacillales</taxon>
        <taxon>Lactobacillaceae</taxon>
        <taxon>Liquorilactobacillus</taxon>
    </lineage>
</organism>
<sequence length="152" mass="17086">MNREIEFRGVPSITKDEIEYADIPLKNGIVYGNYSDGCILGPVIEVTDEYIAHKWWCSIVDGTLEQYIGLKDKNGNKIYEGNIIKSTESTGAWTTRSKLYEVIFNRSSAQFQLQDLKDKRCLYSFFGGGPGSNILEVIGDIHNNPELLEAGK</sequence>
<dbReference type="STRING" id="1423812.FD20_GL000831"/>